<dbReference type="GeneID" id="37028127"/>
<reference evidence="3 4" key="1">
    <citation type="journal article" date="2018" name="Mol. Biol. Evol.">
        <title>Broad Genomic Sampling Reveals a Smut Pathogenic Ancestry of the Fungal Clade Ustilaginomycotina.</title>
        <authorList>
            <person name="Kijpornyongpan T."/>
            <person name="Mondo S.J."/>
            <person name="Barry K."/>
            <person name="Sandor L."/>
            <person name="Lee J."/>
            <person name="Lipzen A."/>
            <person name="Pangilinan J."/>
            <person name="LaButti K."/>
            <person name="Hainaut M."/>
            <person name="Henrissat B."/>
            <person name="Grigoriev I.V."/>
            <person name="Spatafora J.W."/>
            <person name="Aime M.C."/>
        </authorList>
    </citation>
    <scope>NUCLEOTIDE SEQUENCE [LARGE SCALE GENOMIC DNA]</scope>
    <source>
        <strain evidence="3 4">MCA 5214</strain>
    </source>
</reference>
<dbReference type="PANTHER" id="PTHR38116:SF9">
    <property type="entry name" value="BZIP DOMAIN-CONTAINING PROTEIN"/>
    <property type="match status" value="1"/>
</dbReference>
<gene>
    <name evidence="3" type="ORF">BDZ90DRAFT_232569</name>
</gene>
<dbReference type="GO" id="GO:0003700">
    <property type="term" value="F:DNA-binding transcription factor activity"/>
    <property type="evidence" value="ECO:0007669"/>
    <property type="project" value="InterPro"/>
</dbReference>
<feature type="region of interest" description="Disordered" evidence="1">
    <location>
        <begin position="518"/>
        <end position="555"/>
    </location>
</feature>
<feature type="compositionally biased region" description="Low complexity" evidence="1">
    <location>
        <begin position="719"/>
        <end position="737"/>
    </location>
</feature>
<dbReference type="STRING" id="1569628.A0A316UNZ4"/>
<feature type="region of interest" description="Disordered" evidence="1">
    <location>
        <begin position="28"/>
        <end position="168"/>
    </location>
</feature>
<dbReference type="Pfam" id="PF00170">
    <property type="entry name" value="bZIP_1"/>
    <property type="match status" value="1"/>
</dbReference>
<feature type="compositionally biased region" description="Basic and acidic residues" evidence="1">
    <location>
        <begin position="153"/>
        <end position="168"/>
    </location>
</feature>
<sequence>MPPAKKRKSPYDRFTDASPTAISAGFAAAMNIGPQPRGIQGGTMAAPSSSNLGSSSGDMGVDPFGQQGADWLQSLQNVSGVASGNGFGEEDEGEGDDDEPDTPSTSAAKGNAARGGVGAKRRRGGGQAGSKRGKAAASSKEAPSTAADDDDEAAQHRKEQNRLAQREFRQRRQQYVRALEGRIELLSSDHDDQVDRLRHALRGLLAENNTLRSMVGSLARFIGEGLLGGPLQQNGISRQQLEEMINGRSEKTMTDAWQNWPGAKECEALRQIRMEANIPADGLPEMRNSSPGAMGAGAGGSAKKSRKSTGGAAGAGTAAGTSSTTDDNTAGPSQQPSASGAASANAFAEPFLAPYINASTASMPSSSTAAPSFAGNTPFNGGAPFSPFPFAGGSDQPDAALLASLFGPASVTSQSGAWPAPTPSTLDTNSRDGPSLGNGSTITGNGSTSALPSSDSPATTPRTALQNSAHTFLQSLRHLDEQDRSGLARVQSIADQLNHLRASQGRRDLISLFGDAATASASPRGGSGANTNDSTIAPASLADDGGSPQTEEEMSRMTSAFIQTAYHMANYRRNASYRLPSILRPTDLQLTRPHDPIIDGVPLSGLRDALIEQHAQGRVDLDEVLFYLLCSTKMAEGDVLRQETWMLDHGFVLRFPSLATSDVLDATNRWRKVTHDLEPLSKEDVLQLAGKGRRAGMVGREKGTAAKSGTGGVAGDGAGVSSAEANASGSGSPAMTR</sequence>
<evidence type="ECO:0000313" key="3">
    <source>
        <dbReference type="EMBL" id="PWN26990.1"/>
    </source>
</evidence>
<feature type="compositionally biased region" description="Low complexity" evidence="1">
    <location>
        <begin position="435"/>
        <end position="449"/>
    </location>
</feature>
<dbReference type="Gene3D" id="1.20.5.170">
    <property type="match status" value="1"/>
</dbReference>
<feature type="region of interest" description="Disordered" evidence="1">
    <location>
        <begin position="280"/>
        <end position="342"/>
    </location>
</feature>
<organism evidence="3 4">
    <name type="scientific">Jaminaea rosea</name>
    <dbReference type="NCBI Taxonomy" id="1569628"/>
    <lineage>
        <taxon>Eukaryota</taxon>
        <taxon>Fungi</taxon>
        <taxon>Dikarya</taxon>
        <taxon>Basidiomycota</taxon>
        <taxon>Ustilaginomycotina</taxon>
        <taxon>Exobasidiomycetes</taxon>
        <taxon>Microstromatales</taxon>
        <taxon>Microstromatales incertae sedis</taxon>
        <taxon>Jaminaea</taxon>
    </lineage>
</organism>
<dbReference type="OrthoDB" id="2245989at2759"/>
<dbReference type="InterPro" id="IPR046347">
    <property type="entry name" value="bZIP_sf"/>
</dbReference>
<feature type="compositionally biased region" description="Low complexity" evidence="1">
    <location>
        <begin position="48"/>
        <end position="57"/>
    </location>
</feature>
<feature type="compositionally biased region" description="Low complexity" evidence="1">
    <location>
        <begin position="315"/>
        <end position="342"/>
    </location>
</feature>
<proteinExistence type="predicted"/>
<dbReference type="PROSITE" id="PS00036">
    <property type="entry name" value="BZIP_BASIC"/>
    <property type="match status" value="1"/>
</dbReference>
<dbReference type="SMART" id="SM00338">
    <property type="entry name" value="BRLZ"/>
    <property type="match status" value="1"/>
</dbReference>
<dbReference type="AlphaFoldDB" id="A0A316UNZ4"/>
<feature type="compositionally biased region" description="Polar residues" evidence="1">
    <location>
        <begin position="423"/>
        <end position="432"/>
    </location>
</feature>
<dbReference type="SUPFAM" id="SSF57959">
    <property type="entry name" value="Leucine zipper domain"/>
    <property type="match status" value="1"/>
</dbReference>
<feature type="region of interest" description="Disordered" evidence="1">
    <location>
        <begin position="692"/>
        <end position="737"/>
    </location>
</feature>
<feature type="domain" description="BZIP" evidence="2">
    <location>
        <begin position="157"/>
        <end position="171"/>
    </location>
</feature>
<keyword evidence="4" id="KW-1185">Reference proteome</keyword>
<feature type="region of interest" description="Disordered" evidence="1">
    <location>
        <begin position="412"/>
        <end position="462"/>
    </location>
</feature>
<dbReference type="RefSeq" id="XP_025361602.1">
    <property type="nucleotide sequence ID" value="XM_025506304.1"/>
</dbReference>
<dbReference type="PANTHER" id="PTHR38116">
    <property type="entry name" value="CHROMOSOME 7, WHOLE GENOME SHOTGUN SEQUENCE"/>
    <property type="match status" value="1"/>
</dbReference>
<feature type="compositionally biased region" description="Polar residues" evidence="1">
    <location>
        <begin position="450"/>
        <end position="462"/>
    </location>
</feature>
<evidence type="ECO:0000256" key="1">
    <source>
        <dbReference type="SAM" id="MobiDB-lite"/>
    </source>
</evidence>
<dbReference type="InterPro" id="IPR021833">
    <property type="entry name" value="DUF3425"/>
</dbReference>
<name>A0A316UNZ4_9BASI</name>
<dbReference type="EMBL" id="KZ819669">
    <property type="protein sequence ID" value="PWN26990.1"/>
    <property type="molecule type" value="Genomic_DNA"/>
</dbReference>
<dbReference type="InterPro" id="IPR004827">
    <property type="entry name" value="bZIP"/>
</dbReference>
<evidence type="ECO:0000259" key="2">
    <source>
        <dbReference type="PROSITE" id="PS00036"/>
    </source>
</evidence>
<dbReference type="Pfam" id="PF11905">
    <property type="entry name" value="DUF3425"/>
    <property type="match status" value="1"/>
</dbReference>
<feature type="compositionally biased region" description="Acidic residues" evidence="1">
    <location>
        <begin position="88"/>
        <end position="101"/>
    </location>
</feature>
<feature type="compositionally biased region" description="Gly residues" evidence="1">
    <location>
        <begin position="709"/>
        <end position="718"/>
    </location>
</feature>
<dbReference type="Proteomes" id="UP000245884">
    <property type="component" value="Unassembled WGS sequence"/>
</dbReference>
<accession>A0A316UNZ4</accession>
<feature type="compositionally biased region" description="Polar residues" evidence="1">
    <location>
        <begin position="73"/>
        <end position="82"/>
    </location>
</feature>
<evidence type="ECO:0000313" key="4">
    <source>
        <dbReference type="Proteomes" id="UP000245884"/>
    </source>
</evidence>
<protein>
    <recommendedName>
        <fullName evidence="2">BZIP domain-containing protein</fullName>
    </recommendedName>
</protein>